<keyword evidence="2" id="KW-0808">Transferase</keyword>
<keyword evidence="3" id="KW-0949">S-adenosyl-L-methionine</keyword>
<evidence type="ECO:0000256" key="4">
    <source>
        <dbReference type="PROSITE-ProRule" id="PRU00339"/>
    </source>
</evidence>
<evidence type="ECO:0000259" key="5">
    <source>
        <dbReference type="PROSITE" id="PS50123"/>
    </source>
</evidence>
<feature type="repeat" description="TPR" evidence="4">
    <location>
        <begin position="357"/>
        <end position="390"/>
    </location>
</feature>
<dbReference type="PROSITE" id="PS50005">
    <property type="entry name" value="TPR"/>
    <property type="match status" value="1"/>
</dbReference>
<dbReference type="InterPro" id="IPR022642">
    <property type="entry name" value="CheR_C"/>
</dbReference>
<dbReference type="InterPro" id="IPR011990">
    <property type="entry name" value="TPR-like_helical_dom_sf"/>
</dbReference>
<organism evidence="6 7">
    <name type="scientific">Anabaena catenula FACHB-362</name>
    <dbReference type="NCBI Taxonomy" id="2692877"/>
    <lineage>
        <taxon>Bacteria</taxon>
        <taxon>Bacillati</taxon>
        <taxon>Cyanobacteriota</taxon>
        <taxon>Cyanophyceae</taxon>
        <taxon>Nostocales</taxon>
        <taxon>Nostocaceae</taxon>
        <taxon>Anabaena</taxon>
    </lineage>
</organism>
<dbReference type="PANTHER" id="PTHR24422">
    <property type="entry name" value="CHEMOTAXIS PROTEIN METHYLTRANSFERASE"/>
    <property type="match status" value="1"/>
</dbReference>
<dbReference type="SUPFAM" id="SSF48452">
    <property type="entry name" value="TPR-like"/>
    <property type="match status" value="1"/>
</dbReference>
<reference evidence="6 7" key="1">
    <citation type="journal article" date="2020" name="ISME J.">
        <title>Comparative genomics reveals insights into cyanobacterial evolution and habitat adaptation.</title>
        <authorList>
            <person name="Chen M.Y."/>
            <person name="Teng W.K."/>
            <person name="Zhao L."/>
            <person name="Hu C.X."/>
            <person name="Zhou Y.K."/>
            <person name="Han B.P."/>
            <person name="Song L.R."/>
            <person name="Shu W.S."/>
        </authorList>
    </citation>
    <scope>NUCLEOTIDE SEQUENCE [LARGE SCALE GENOMIC DNA]</scope>
    <source>
        <strain evidence="6 7">FACHB-362</strain>
    </source>
</reference>
<evidence type="ECO:0000256" key="2">
    <source>
        <dbReference type="ARBA" id="ARBA00022679"/>
    </source>
</evidence>
<dbReference type="RefSeq" id="WP_190908949.1">
    <property type="nucleotide sequence ID" value="NZ_JACJTQ010000062.1"/>
</dbReference>
<keyword evidence="4" id="KW-0802">TPR repeat</keyword>
<dbReference type="InterPro" id="IPR050903">
    <property type="entry name" value="Bact_Chemotaxis_MeTrfase"/>
</dbReference>
<feature type="domain" description="CheR-type methyltransferase" evidence="5">
    <location>
        <begin position="1"/>
        <end position="241"/>
    </location>
</feature>
<dbReference type="CDD" id="cd02440">
    <property type="entry name" value="AdoMet_MTases"/>
    <property type="match status" value="1"/>
</dbReference>
<keyword evidence="1 6" id="KW-0489">Methyltransferase</keyword>
<evidence type="ECO:0000313" key="6">
    <source>
        <dbReference type="EMBL" id="MBD2694823.1"/>
    </source>
</evidence>
<dbReference type="SMART" id="SM00028">
    <property type="entry name" value="TPR"/>
    <property type="match status" value="1"/>
</dbReference>
<comment type="caution">
    <text evidence="6">The sequence shown here is derived from an EMBL/GenBank/DDBJ whole genome shotgun (WGS) entry which is preliminary data.</text>
</comment>
<dbReference type="Proteomes" id="UP000660381">
    <property type="component" value="Unassembled WGS sequence"/>
</dbReference>
<dbReference type="EMBL" id="JACJTQ010000062">
    <property type="protein sequence ID" value="MBD2694823.1"/>
    <property type="molecule type" value="Genomic_DNA"/>
</dbReference>
<accession>A0ABR8J8X1</accession>
<sequence length="424" mass="48265">MSLAEISKLLRQTIGVAPNIIGSRKIARAIENRCTICDASNINDYWQILHTSSQELDELIELIVVMETWFYRDKQPFDFLAYYIRQEWLSKSYTSRLRLLSVPCSTGEEPYSLAMTLLDLGLVKSQFQIDAVDISNKALEKARKAIYSRNSFRSTTNEFQQRYFTPINKGYQLVEQVKTAVNFHQGNLLNPDFLLDRAPYDIILCRNVLIYFDSTARQIALKNLHRLLKKQGILLVGASETGELSNLGFEVIRLASGFIGRKTDFKSNKLPNDHIQNNPQSSKTITSQTTQLTISIVDSKINNKQTTQNQDIVNSHKKLTELSKLSLDAIRNLADQGNLSEAVSRCRTYLQENSTSAEAYVLLGQVYQAQGLEAQAEVCFQKAIYLDGKNFQALLHLILLKEQRGDMVKATILRQRLQRLGNRE</sequence>
<dbReference type="Pfam" id="PF14559">
    <property type="entry name" value="TPR_19"/>
    <property type="match status" value="1"/>
</dbReference>
<dbReference type="GO" id="GO:0008168">
    <property type="term" value="F:methyltransferase activity"/>
    <property type="evidence" value="ECO:0007669"/>
    <property type="project" value="UniProtKB-KW"/>
</dbReference>
<dbReference type="Gene3D" id="3.40.50.150">
    <property type="entry name" value="Vaccinia Virus protein VP39"/>
    <property type="match status" value="1"/>
</dbReference>
<dbReference type="InterPro" id="IPR000780">
    <property type="entry name" value="CheR_MeTrfase"/>
</dbReference>
<dbReference type="Pfam" id="PF01739">
    <property type="entry name" value="CheR"/>
    <property type="match status" value="1"/>
</dbReference>
<dbReference type="PANTHER" id="PTHR24422:SF19">
    <property type="entry name" value="CHEMOTAXIS PROTEIN METHYLTRANSFERASE"/>
    <property type="match status" value="1"/>
</dbReference>
<protein>
    <submittedName>
        <fullName evidence="6">Methyltransferase domain-containing protein</fullName>
    </submittedName>
</protein>
<evidence type="ECO:0000256" key="1">
    <source>
        <dbReference type="ARBA" id="ARBA00022603"/>
    </source>
</evidence>
<dbReference type="Gene3D" id="1.25.40.10">
    <property type="entry name" value="Tetratricopeptide repeat domain"/>
    <property type="match status" value="1"/>
</dbReference>
<dbReference type="PROSITE" id="PS50123">
    <property type="entry name" value="CHER"/>
    <property type="match status" value="1"/>
</dbReference>
<dbReference type="InterPro" id="IPR029063">
    <property type="entry name" value="SAM-dependent_MTases_sf"/>
</dbReference>
<proteinExistence type="predicted"/>
<dbReference type="InterPro" id="IPR019734">
    <property type="entry name" value="TPR_rpt"/>
</dbReference>
<dbReference type="SUPFAM" id="SSF53335">
    <property type="entry name" value="S-adenosyl-L-methionine-dependent methyltransferases"/>
    <property type="match status" value="1"/>
</dbReference>
<gene>
    <name evidence="6" type="ORF">H6G68_24320</name>
</gene>
<dbReference type="SMART" id="SM00138">
    <property type="entry name" value="MeTrc"/>
    <property type="match status" value="1"/>
</dbReference>
<evidence type="ECO:0000256" key="3">
    <source>
        <dbReference type="ARBA" id="ARBA00022691"/>
    </source>
</evidence>
<dbReference type="GO" id="GO:0032259">
    <property type="term" value="P:methylation"/>
    <property type="evidence" value="ECO:0007669"/>
    <property type="project" value="UniProtKB-KW"/>
</dbReference>
<evidence type="ECO:0000313" key="7">
    <source>
        <dbReference type="Proteomes" id="UP000660381"/>
    </source>
</evidence>
<dbReference type="PRINTS" id="PR00996">
    <property type="entry name" value="CHERMTFRASE"/>
</dbReference>
<keyword evidence="7" id="KW-1185">Reference proteome</keyword>
<name>A0ABR8J8X1_9NOST</name>